<organism evidence="1 2">
    <name type="scientific">Parasulfuritortus cantonensis</name>
    <dbReference type="NCBI Taxonomy" id="2528202"/>
    <lineage>
        <taxon>Bacteria</taxon>
        <taxon>Pseudomonadati</taxon>
        <taxon>Pseudomonadota</taxon>
        <taxon>Betaproteobacteria</taxon>
        <taxon>Nitrosomonadales</taxon>
        <taxon>Thiobacillaceae</taxon>
        <taxon>Parasulfuritortus</taxon>
    </lineage>
</organism>
<dbReference type="RefSeq" id="WP_131446321.1">
    <property type="nucleotide sequence ID" value="NZ_SJZB01000029.1"/>
</dbReference>
<dbReference type="OrthoDB" id="8563547at2"/>
<evidence type="ECO:0000313" key="1">
    <source>
        <dbReference type="EMBL" id="TCJ15204.1"/>
    </source>
</evidence>
<evidence type="ECO:0000313" key="2">
    <source>
        <dbReference type="Proteomes" id="UP000295443"/>
    </source>
</evidence>
<accession>A0A4R1BDS5</accession>
<name>A0A4R1BDS5_9PROT</name>
<dbReference type="AlphaFoldDB" id="A0A4R1BDS5"/>
<keyword evidence="2" id="KW-1185">Reference proteome</keyword>
<sequence length="73" mass="8137">MQTGQQIGLLAKRYLKVDLPLQVCQSNSGFFIGTIHPTDGPYSRESAEYFPDRDSAEHALATGCWTQLEGYDI</sequence>
<protein>
    <submittedName>
        <fullName evidence="1">Uncharacterized protein</fullName>
    </submittedName>
</protein>
<reference evidence="1 2" key="1">
    <citation type="submission" date="2019-03" db="EMBL/GenBank/DDBJ databases">
        <title>Genome sequence of Thiobacillaceae bacterium LSR1, a sulfur-oxidizing bacterium isolated from freshwater sediment.</title>
        <authorList>
            <person name="Li S."/>
        </authorList>
    </citation>
    <scope>NUCLEOTIDE SEQUENCE [LARGE SCALE GENOMIC DNA]</scope>
    <source>
        <strain evidence="1 2">LSR1</strain>
    </source>
</reference>
<proteinExistence type="predicted"/>
<comment type="caution">
    <text evidence="1">The sequence shown here is derived from an EMBL/GenBank/DDBJ whole genome shotgun (WGS) entry which is preliminary data.</text>
</comment>
<dbReference type="Proteomes" id="UP000295443">
    <property type="component" value="Unassembled WGS sequence"/>
</dbReference>
<dbReference type="EMBL" id="SJZB01000029">
    <property type="protein sequence ID" value="TCJ15204.1"/>
    <property type="molecule type" value="Genomic_DNA"/>
</dbReference>
<gene>
    <name evidence="1" type="ORF">EZJ19_07805</name>
</gene>